<keyword evidence="1" id="KW-0812">Transmembrane</keyword>
<dbReference type="Gene3D" id="1.10.287.3510">
    <property type="match status" value="1"/>
</dbReference>
<keyword evidence="1" id="KW-1133">Transmembrane helix</keyword>
<gene>
    <name evidence="2" type="primary">ND4L</name>
</gene>
<dbReference type="EMBL" id="KF649225">
    <property type="protein sequence ID" value="AHA47083.1"/>
    <property type="molecule type" value="Genomic_DNA"/>
</dbReference>
<reference evidence="2" key="1">
    <citation type="journal article" date="2014" name="BMC Genomics">
        <title>Evolution of multipartite mitochondrial genomes in the booklice of the genus Liposcelis (Psocoptera).</title>
        <authorList>
            <person name="Chen S.C."/>
            <person name="Wei D.D."/>
            <person name="Shao R."/>
            <person name="Shi J.X."/>
            <person name="Dou W."/>
            <person name="Wang J.J."/>
        </authorList>
    </citation>
    <scope>NUCLEOTIDE SEQUENCE</scope>
</reference>
<name>A0A096X737_9NEOP</name>
<sequence>MNVVIILFMVSMLTKNNFLSILLSMEFIMVLILYSIYMNLSKFLFLFYIVFMVSESVLGLILCIKFSFVKKKTKLESSILNIFMINMKSMFNFQLKSFS</sequence>
<keyword evidence="1" id="KW-0472">Membrane</keyword>
<geneLocation type="mitochondrion" evidence="2"/>
<evidence type="ECO:0000313" key="2">
    <source>
        <dbReference type="EMBL" id="AHA47083.1"/>
    </source>
</evidence>
<accession>A0A096X737</accession>
<evidence type="ECO:0000256" key="1">
    <source>
        <dbReference type="SAM" id="Phobius"/>
    </source>
</evidence>
<organism evidence="2">
    <name type="scientific">Liposcelis paeta</name>
    <dbReference type="NCBI Taxonomy" id="209927"/>
    <lineage>
        <taxon>Eukaryota</taxon>
        <taxon>Metazoa</taxon>
        <taxon>Ecdysozoa</taxon>
        <taxon>Arthropoda</taxon>
        <taxon>Hexapoda</taxon>
        <taxon>Insecta</taxon>
        <taxon>Pterygota</taxon>
        <taxon>Neoptera</taxon>
        <taxon>Paraneoptera</taxon>
        <taxon>Psocodea</taxon>
        <taxon>Troctomorpha</taxon>
        <taxon>Liposcelidetae</taxon>
        <taxon>Liposcelididae</taxon>
        <taxon>Liposcelis</taxon>
    </lineage>
</organism>
<dbReference type="AlphaFoldDB" id="A0A096X737"/>
<feature type="transmembrane region" description="Helical" evidence="1">
    <location>
        <begin position="18"/>
        <end position="37"/>
    </location>
</feature>
<protein>
    <submittedName>
        <fullName evidence="2">NADH dehydrogenase subunit 4L</fullName>
    </submittedName>
</protein>
<proteinExistence type="predicted"/>
<feature type="transmembrane region" description="Helical" evidence="1">
    <location>
        <begin position="43"/>
        <end position="64"/>
    </location>
</feature>
<keyword evidence="2" id="KW-0496">Mitochondrion</keyword>